<dbReference type="Proteomes" id="UP000485562">
    <property type="component" value="Unassembled WGS sequence"/>
</dbReference>
<comment type="caution">
    <text evidence="1">The sequence shown here is derived from an EMBL/GenBank/DDBJ whole genome shotgun (WGS) entry which is preliminary data.</text>
</comment>
<dbReference type="AlphaFoldDB" id="A0A1V6C4V0"/>
<organism evidence="1">
    <name type="scientific">candidate division TA06 bacterium ADurb.Bin131</name>
    <dbReference type="NCBI Taxonomy" id="1852827"/>
    <lineage>
        <taxon>Bacteria</taxon>
        <taxon>Bacteria division TA06</taxon>
    </lineage>
</organism>
<protein>
    <recommendedName>
        <fullName evidence="2">Peptidase family U32</fullName>
    </recommendedName>
</protein>
<evidence type="ECO:0008006" key="2">
    <source>
        <dbReference type="Google" id="ProtNLM"/>
    </source>
</evidence>
<sequence length="341" mass="39507">MADGIKFSVGYQLMDEEKIFLDIVKKFRKKIDEVYFAWLNLPSGRGPIADKIGYINWEAQKQIEYELKQFKKLGIKLNLLLNASCWGDLSLSTVLANNVISIIDYLGQETGIDSITAFSPVIAYTIKKNFPDIEIRASVNMRIGTITAMEQIAELFDSFVMQREYNRDFQRIEILKNWCKKNGKKLSILANSGCINFCPVQTFHDNVISHEIEVFSKTNIMKDIPGNCWTYYKKRENWNTLLCNSWIRPEDIHYYADFFPVVKLATRINPEPEKVIEAYCIEKYKGNLLDILEPSHSGLLFPYIIDNTKFPDDWFLKSAACGKNCEECCYCKDVFVQQKYG</sequence>
<name>A0A1V6C4V0_UNCT6</name>
<gene>
    <name evidence="1" type="ORF">BWX89_01513</name>
</gene>
<proteinExistence type="predicted"/>
<accession>A0A1V6C4V0</accession>
<evidence type="ECO:0000313" key="1">
    <source>
        <dbReference type="EMBL" id="OQB71953.1"/>
    </source>
</evidence>
<dbReference type="EMBL" id="MWDQ01000146">
    <property type="protein sequence ID" value="OQB71953.1"/>
    <property type="molecule type" value="Genomic_DNA"/>
</dbReference>
<reference evidence="1" key="1">
    <citation type="submission" date="2017-02" db="EMBL/GenBank/DDBJ databases">
        <title>Delving into the versatile metabolic prowess of the omnipresent phylum Bacteroidetes.</title>
        <authorList>
            <person name="Nobu M.K."/>
            <person name="Mei R."/>
            <person name="Narihiro T."/>
            <person name="Kuroda K."/>
            <person name="Liu W.-T."/>
        </authorList>
    </citation>
    <scope>NUCLEOTIDE SEQUENCE</scope>
    <source>
        <strain evidence="1">ADurb.Bin131</strain>
    </source>
</reference>